<feature type="chain" id="PRO_5045818244" evidence="4">
    <location>
        <begin position="23"/>
        <end position="427"/>
    </location>
</feature>
<name>A0ABY5DNE0_9ACTN</name>
<evidence type="ECO:0000313" key="6">
    <source>
        <dbReference type="EMBL" id="UTI62444.1"/>
    </source>
</evidence>
<dbReference type="InterPro" id="IPR028082">
    <property type="entry name" value="Peripla_BP_I"/>
</dbReference>
<dbReference type="Gene3D" id="3.40.50.2300">
    <property type="match status" value="2"/>
</dbReference>
<evidence type="ECO:0000256" key="2">
    <source>
        <dbReference type="ARBA" id="ARBA00022729"/>
    </source>
</evidence>
<dbReference type="PROSITE" id="PS51257">
    <property type="entry name" value="PROKAR_LIPOPROTEIN"/>
    <property type="match status" value="1"/>
</dbReference>
<gene>
    <name evidence="6" type="ORF">NBH00_13845</name>
</gene>
<keyword evidence="2 4" id="KW-0732">Signal</keyword>
<dbReference type="PANTHER" id="PTHR47151">
    <property type="entry name" value="LEU/ILE/VAL-BINDING ABC TRANSPORTER SUBUNIT"/>
    <property type="match status" value="1"/>
</dbReference>
<feature type="signal peptide" evidence="4">
    <location>
        <begin position="1"/>
        <end position="22"/>
    </location>
</feature>
<dbReference type="Proteomes" id="UP001056035">
    <property type="component" value="Chromosome"/>
</dbReference>
<dbReference type="Pfam" id="PF13458">
    <property type="entry name" value="Peripla_BP_6"/>
    <property type="match status" value="1"/>
</dbReference>
<evidence type="ECO:0000256" key="3">
    <source>
        <dbReference type="SAM" id="MobiDB-lite"/>
    </source>
</evidence>
<accession>A0ABY5DNE0</accession>
<dbReference type="CDD" id="cd06342">
    <property type="entry name" value="PBP1_ABC_LIVBP-like"/>
    <property type="match status" value="1"/>
</dbReference>
<evidence type="ECO:0000313" key="7">
    <source>
        <dbReference type="Proteomes" id="UP001056035"/>
    </source>
</evidence>
<protein>
    <submittedName>
        <fullName evidence="6">Branched-chain amino acid ABC transporter substrate-binding protein</fullName>
    </submittedName>
</protein>
<organism evidence="6 7">
    <name type="scientific">Paraconexibacter antarcticus</name>
    <dbReference type="NCBI Taxonomy" id="2949664"/>
    <lineage>
        <taxon>Bacteria</taxon>
        <taxon>Bacillati</taxon>
        <taxon>Actinomycetota</taxon>
        <taxon>Thermoleophilia</taxon>
        <taxon>Solirubrobacterales</taxon>
        <taxon>Paraconexibacteraceae</taxon>
        <taxon>Paraconexibacter</taxon>
    </lineage>
</organism>
<sequence length="427" mass="44017">MRSRAKVMAGCLLGTAALGVSACGSSNSSSSSSTPAASGTTSSGASGGTVDVYSSLPLQGASKDQTNAMVQGIQLALSEAGNKAGSTTVKYQSLDDSTAAEGNWNAQQVGANARKASSDKKAVAYIGEFNSGASKVSIPVLNSVGLAMISPANTYPGLTTSEPGTEKGEPDIYYPTGKRNYVRIVPRDKVQAAALATQMKTDGCTKVAVANDKDTYGAGLARIFDTDIKSKGIKLVSDTGIQKDAANFRAYASKIKAAGADCFFFSGVTANGAVQITKDVAAALPNAKLYGADGICESGFTNPSKKGIPAKIGKNFECTVATLNLQSIPGGPAFLKSFKAKYGTDKPDPYAIYGYEAMKLTLDTIAAGGTTRDSFLTKLFATKDRKSVIGTYSFDKNGDTSLTDYGLYDVGPDGNPTFKSVIKATAG</sequence>
<dbReference type="EMBL" id="CP098502">
    <property type="protein sequence ID" value="UTI62444.1"/>
    <property type="molecule type" value="Genomic_DNA"/>
</dbReference>
<dbReference type="SUPFAM" id="SSF53822">
    <property type="entry name" value="Periplasmic binding protein-like I"/>
    <property type="match status" value="1"/>
</dbReference>
<feature type="domain" description="Leucine-binding protein" evidence="5">
    <location>
        <begin position="56"/>
        <end position="411"/>
    </location>
</feature>
<dbReference type="RefSeq" id="WP_254569182.1">
    <property type="nucleotide sequence ID" value="NZ_CP098502.1"/>
</dbReference>
<reference evidence="6 7" key="1">
    <citation type="submission" date="2022-06" db="EMBL/GenBank/DDBJ databases">
        <title>Paraconexibacter antarcticus.</title>
        <authorList>
            <person name="Kim C.S."/>
        </authorList>
    </citation>
    <scope>NUCLEOTIDE SEQUENCE [LARGE SCALE GENOMIC DNA]</scope>
    <source>
        <strain evidence="6 7">02-257</strain>
    </source>
</reference>
<dbReference type="PANTHER" id="PTHR47151:SF2">
    <property type="entry name" value="AMINO ACID BINDING PROTEIN"/>
    <property type="match status" value="1"/>
</dbReference>
<proteinExistence type="inferred from homology"/>
<feature type="compositionally biased region" description="Low complexity" evidence="3">
    <location>
        <begin position="24"/>
        <end position="44"/>
    </location>
</feature>
<evidence type="ECO:0000259" key="5">
    <source>
        <dbReference type="Pfam" id="PF13458"/>
    </source>
</evidence>
<feature type="region of interest" description="Disordered" evidence="3">
    <location>
        <begin position="24"/>
        <end position="46"/>
    </location>
</feature>
<dbReference type="InterPro" id="IPR028081">
    <property type="entry name" value="Leu-bd"/>
</dbReference>
<evidence type="ECO:0000256" key="1">
    <source>
        <dbReference type="ARBA" id="ARBA00010062"/>
    </source>
</evidence>
<evidence type="ECO:0000256" key="4">
    <source>
        <dbReference type="SAM" id="SignalP"/>
    </source>
</evidence>
<comment type="similarity">
    <text evidence="1">Belongs to the leucine-binding protein family.</text>
</comment>
<keyword evidence="7" id="KW-1185">Reference proteome</keyword>